<organism evidence="1 2">
    <name type="scientific">Brassica carinata</name>
    <name type="common">Ethiopian mustard</name>
    <name type="synonym">Abyssinian cabbage</name>
    <dbReference type="NCBI Taxonomy" id="52824"/>
    <lineage>
        <taxon>Eukaryota</taxon>
        <taxon>Viridiplantae</taxon>
        <taxon>Streptophyta</taxon>
        <taxon>Embryophyta</taxon>
        <taxon>Tracheophyta</taxon>
        <taxon>Spermatophyta</taxon>
        <taxon>Magnoliopsida</taxon>
        <taxon>eudicotyledons</taxon>
        <taxon>Gunneridae</taxon>
        <taxon>Pentapetalae</taxon>
        <taxon>rosids</taxon>
        <taxon>malvids</taxon>
        <taxon>Brassicales</taxon>
        <taxon>Brassicaceae</taxon>
        <taxon>Brassiceae</taxon>
        <taxon>Brassica</taxon>
    </lineage>
</organism>
<sequence>MLGTWEGCHGKSIRFFWADYSLATCKESAGSVLSIYTTLTQDDKILCGLEMRNNIGHNKVKVEKRCSNH</sequence>
<keyword evidence="2" id="KW-1185">Reference proteome</keyword>
<reference evidence="1 2" key="1">
    <citation type="submission" date="2020-02" db="EMBL/GenBank/DDBJ databases">
        <authorList>
            <person name="Ma Q."/>
            <person name="Huang Y."/>
            <person name="Song X."/>
            <person name="Pei D."/>
        </authorList>
    </citation>
    <scope>NUCLEOTIDE SEQUENCE [LARGE SCALE GENOMIC DNA]</scope>
    <source>
        <strain evidence="1">Sxm20200214</strain>
        <tissue evidence="1">Leaf</tissue>
    </source>
</reference>
<accession>A0A8X8AM91</accession>
<protein>
    <submittedName>
        <fullName evidence="1">Uncharacterized protein</fullName>
    </submittedName>
</protein>
<dbReference type="Proteomes" id="UP000886595">
    <property type="component" value="Unassembled WGS sequence"/>
</dbReference>
<comment type="caution">
    <text evidence="1">The sequence shown here is derived from an EMBL/GenBank/DDBJ whole genome shotgun (WGS) entry which is preliminary data.</text>
</comment>
<gene>
    <name evidence="1" type="ORF">Bca52824_028097</name>
</gene>
<evidence type="ECO:0000313" key="2">
    <source>
        <dbReference type="Proteomes" id="UP000886595"/>
    </source>
</evidence>
<evidence type="ECO:0000313" key="1">
    <source>
        <dbReference type="EMBL" id="KAG2308349.1"/>
    </source>
</evidence>
<proteinExistence type="predicted"/>
<name>A0A8X8AM91_BRACI</name>
<dbReference type="EMBL" id="JAAMPC010000006">
    <property type="protein sequence ID" value="KAG2308349.1"/>
    <property type="molecule type" value="Genomic_DNA"/>
</dbReference>
<dbReference type="AlphaFoldDB" id="A0A8X8AM91"/>